<dbReference type="EMBL" id="QKNX01000002">
    <property type="protein sequence ID" value="TKR25956.1"/>
    <property type="molecule type" value="Genomic_DNA"/>
</dbReference>
<evidence type="ECO:0000256" key="6">
    <source>
        <dbReference type="SAM" id="Phobius"/>
    </source>
</evidence>
<keyword evidence="2" id="KW-1003">Cell membrane</keyword>
<protein>
    <submittedName>
        <fullName evidence="8">TVP38/TMEM64 family protein</fullName>
    </submittedName>
</protein>
<name>A0A4U5JCJ1_9EURY</name>
<proteinExistence type="predicted"/>
<evidence type="ECO:0000313" key="8">
    <source>
        <dbReference type="EMBL" id="TKR25956.1"/>
    </source>
</evidence>
<dbReference type="Pfam" id="PF09335">
    <property type="entry name" value="VTT_dom"/>
    <property type="match status" value="1"/>
</dbReference>
<dbReference type="InterPro" id="IPR032816">
    <property type="entry name" value="VTT_dom"/>
</dbReference>
<feature type="transmembrane region" description="Helical" evidence="6">
    <location>
        <begin position="76"/>
        <end position="109"/>
    </location>
</feature>
<evidence type="ECO:0000256" key="1">
    <source>
        <dbReference type="ARBA" id="ARBA00004651"/>
    </source>
</evidence>
<comment type="caution">
    <text evidence="8">The sequence shown here is derived from an EMBL/GenBank/DDBJ whole genome shotgun (WGS) entry which is preliminary data.</text>
</comment>
<dbReference type="OrthoDB" id="235837at2157"/>
<keyword evidence="4 6" id="KW-1133">Transmembrane helix</keyword>
<feature type="transmembrane region" description="Helical" evidence="6">
    <location>
        <begin position="141"/>
        <end position="161"/>
    </location>
</feature>
<feature type="transmembrane region" description="Helical" evidence="6">
    <location>
        <begin position="195"/>
        <end position="215"/>
    </location>
</feature>
<evidence type="ECO:0000256" key="4">
    <source>
        <dbReference type="ARBA" id="ARBA00022989"/>
    </source>
</evidence>
<feature type="transmembrane region" description="Helical" evidence="6">
    <location>
        <begin position="12"/>
        <end position="35"/>
    </location>
</feature>
<evidence type="ECO:0000256" key="3">
    <source>
        <dbReference type="ARBA" id="ARBA00022692"/>
    </source>
</evidence>
<dbReference type="InterPro" id="IPR015414">
    <property type="entry name" value="TMEM64"/>
</dbReference>
<sequence>MRVFSSRRARWRGILASVLVVAVFAVVYVSIRRFAPFIFDTQALRTWIAQFGIFAPLVFIAIQAAQVVIAPLPGQILALIAGYLFGSVAGTVYSLVGVLIGSVIAFSLAKRYGRPFVEDILHEDVITRFDEFVDTVGLPGLIAFVIIPGLPDDAVCFLSGLTKWRLRTFISVIAIGRLPAYVLTVYAGGEFASGRFLSGLLLVGIVVGFSVVGYYKQEAIRDVIQRLDLTFRSG</sequence>
<dbReference type="AlphaFoldDB" id="A0A4U5JCJ1"/>
<keyword evidence="9" id="KW-1185">Reference proteome</keyword>
<comment type="subcellular location">
    <subcellularLocation>
        <location evidence="1">Cell membrane</location>
        <topology evidence="1">Multi-pass membrane protein</topology>
    </subcellularLocation>
</comment>
<dbReference type="RefSeq" id="WP_137275858.1">
    <property type="nucleotide sequence ID" value="NZ_QKNX01000002.1"/>
</dbReference>
<organism evidence="8 9">
    <name type="scientific">Natronomonas salsuginis</name>
    <dbReference type="NCBI Taxonomy" id="2217661"/>
    <lineage>
        <taxon>Archaea</taxon>
        <taxon>Methanobacteriati</taxon>
        <taxon>Methanobacteriota</taxon>
        <taxon>Stenosarchaea group</taxon>
        <taxon>Halobacteria</taxon>
        <taxon>Halobacteriales</taxon>
        <taxon>Natronomonadaceae</taxon>
        <taxon>Natronomonas</taxon>
    </lineage>
</organism>
<reference evidence="8 9" key="1">
    <citation type="submission" date="2019-04" db="EMBL/GenBank/DDBJ databases">
        <title>Natronomonas sp. F20-122 a newhaloarchaeon isolated from a saline saltern of Isla Bacuta, Huelva, Spain.</title>
        <authorList>
            <person name="Duran-Viseras A."/>
            <person name="Sanchez-Porro C."/>
            <person name="Ventosa A."/>
        </authorList>
    </citation>
    <scope>NUCLEOTIDE SEQUENCE [LARGE SCALE GENOMIC DNA]</scope>
    <source>
        <strain evidence="8 9">F20-122</strain>
    </source>
</reference>
<dbReference type="PANTHER" id="PTHR12677">
    <property type="entry name" value="GOLGI APPARATUS MEMBRANE PROTEIN TVP38-RELATED"/>
    <property type="match status" value="1"/>
</dbReference>
<dbReference type="Proteomes" id="UP000308037">
    <property type="component" value="Unassembled WGS sequence"/>
</dbReference>
<evidence type="ECO:0000256" key="2">
    <source>
        <dbReference type="ARBA" id="ARBA00022475"/>
    </source>
</evidence>
<feature type="domain" description="VTT" evidence="7">
    <location>
        <begin position="72"/>
        <end position="188"/>
    </location>
</feature>
<feature type="transmembrane region" description="Helical" evidence="6">
    <location>
        <begin position="47"/>
        <end position="69"/>
    </location>
</feature>
<dbReference type="GO" id="GO:0005886">
    <property type="term" value="C:plasma membrane"/>
    <property type="evidence" value="ECO:0007669"/>
    <property type="project" value="UniProtKB-SubCell"/>
</dbReference>
<feature type="transmembrane region" description="Helical" evidence="6">
    <location>
        <begin position="168"/>
        <end position="189"/>
    </location>
</feature>
<gene>
    <name evidence="8" type="ORF">DM868_05530</name>
</gene>
<accession>A0A4U5JCJ1</accession>
<evidence type="ECO:0000313" key="9">
    <source>
        <dbReference type="Proteomes" id="UP000308037"/>
    </source>
</evidence>
<evidence type="ECO:0000256" key="5">
    <source>
        <dbReference type="ARBA" id="ARBA00023136"/>
    </source>
</evidence>
<dbReference type="PANTHER" id="PTHR12677:SF59">
    <property type="entry name" value="GOLGI APPARATUS MEMBRANE PROTEIN TVP38-RELATED"/>
    <property type="match status" value="1"/>
</dbReference>
<evidence type="ECO:0000259" key="7">
    <source>
        <dbReference type="Pfam" id="PF09335"/>
    </source>
</evidence>
<keyword evidence="3 6" id="KW-0812">Transmembrane</keyword>
<keyword evidence="5 6" id="KW-0472">Membrane</keyword>